<dbReference type="OrthoDB" id="667970at2"/>
<organism evidence="5 6">
    <name type="scientific">Labilibaculum antarcticum</name>
    <dbReference type="NCBI Taxonomy" id="1717717"/>
    <lineage>
        <taxon>Bacteria</taxon>
        <taxon>Pseudomonadati</taxon>
        <taxon>Bacteroidota</taxon>
        <taxon>Bacteroidia</taxon>
        <taxon>Marinilabiliales</taxon>
        <taxon>Marinifilaceae</taxon>
        <taxon>Labilibaculum</taxon>
    </lineage>
</organism>
<reference evidence="5 6" key="1">
    <citation type="journal article" date="2018" name="Mar. Genomics">
        <title>Complete genome sequence of Marinifilaceae bacterium strain SPP2, isolated from the Antarctic marine sediment.</title>
        <authorList>
            <person name="Watanabe M."/>
            <person name="Kojima H."/>
            <person name="Fukui M."/>
        </authorList>
    </citation>
    <scope>NUCLEOTIDE SEQUENCE [LARGE SCALE GENOMIC DNA]</scope>
    <source>
        <strain evidence="5 6">SPP2</strain>
    </source>
</reference>
<dbReference type="Proteomes" id="UP000218267">
    <property type="component" value="Chromosome"/>
</dbReference>
<keyword evidence="3" id="KW-0238">DNA-binding</keyword>
<evidence type="ECO:0000256" key="2">
    <source>
        <dbReference type="ARBA" id="ARBA00022747"/>
    </source>
</evidence>
<name>A0A1Y1CLG5_9BACT</name>
<dbReference type="AlphaFoldDB" id="A0A1Y1CLG5"/>
<feature type="domain" description="Type I restriction modification DNA specificity" evidence="4">
    <location>
        <begin position="19"/>
        <end position="176"/>
    </location>
</feature>
<dbReference type="PANTHER" id="PTHR30408">
    <property type="entry name" value="TYPE-1 RESTRICTION ENZYME ECOKI SPECIFICITY PROTEIN"/>
    <property type="match status" value="1"/>
</dbReference>
<comment type="similarity">
    <text evidence="1">Belongs to the type-I restriction system S methylase family.</text>
</comment>
<evidence type="ECO:0000259" key="4">
    <source>
        <dbReference type="Pfam" id="PF01420"/>
    </source>
</evidence>
<dbReference type="Gene3D" id="3.90.220.20">
    <property type="entry name" value="DNA methylase specificity domains"/>
    <property type="match status" value="2"/>
</dbReference>
<accession>A0A1Y1CLG5</accession>
<evidence type="ECO:0000313" key="5">
    <source>
        <dbReference type="EMBL" id="BAX80832.1"/>
    </source>
</evidence>
<evidence type="ECO:0000256" key="1">
    <source>
        <dbReference type="ARBA" id="ARBA00010923"/>
    </source>
</evidence>
<evidence type="ECO:0000256" key="3">
    <source>
        <dbReference type="ARBA" id="ARBA00023125"/>
    </source>
</evidence>
<feature type="domain" description="Type I restriction modification DNA specificity" evidence="4">
    <location>
        <begin position="213"/>
        <end position="402"/>
    </location>
</feature>
<dbReference type="REBASE" id="188286">
    <property type="entry name" value="S.MbaSPP2ORF2508P"/>
</dbReference>
<dbReference type="KEGG" id="mbas:ALGA_2510"/>
<dbReference type="PANTHER" id="PTHR30408:SF12">
    <property type="entry name" value="TYPE I RESTRICTION ENZYME MJAVIII SPECIFICITY SUBUNIT"/>
    <property type="match status" value="1"/>
</dbReference>
<dbReference type="SUPFAM" id="SSF116734">
    <property type="entry name" value="DNA methylase specificity domain"/>
    <property type="match status" value="2"/>
</dbReference>
<dbReference type="GO" id="GO:0009307">
    <property type="term" value="P:DNA restriction-modification system"/>
    <property type="evidence" value="ECO:0007669"/>
    <property type="project" value="UniProtKB-KW"/>
</dbReference>
<dbReference type="InterPro" id="IPR044946">
    <property type="entry name" value="Restrct_endonuc_typeI_TRD_sf"/>
</dbReference>
<reference evidence="6" key="2">
    <citation type="journal article" date="2020" name="Antonie Van Leeuwenhoek">
        <title>Labilibaculum antarcticum sp. nov., a novel facultative anaerobic, psychrotorelant bacterium isolated from marine sediment of Antarctica.</title>
        <authorList>
            <person name="Watanabe M."/>
            <person name="Kojima H."/>
            <person name="Fukui M."/>
        </authorList>
    </citation>
    <scope>NUCLEOTIDE SEQUENCE [LARGE SCALE GENOMIC DNA]</scope>
    <source>
        <strain evidence="6">SPP2</strain>
    </source>
</reference>
<dbReference type="InterPro" id="IPR052021">
    <property type="entry name" value="Type-I_RS_S_subunit"/>
</dbReference>
<protein>
    <recommendedName>
        <fullName evidence="4">Type I restriction modification DNA specificity domain-containing protein</fullName>
    </recommendedName>
</protein>
<dbReference type="GO" id="GO:0003677">
    <property type="term" value="F:DNA binding"/>
    <property type="evidence" value="ECO:0007669"/>
    <property type="project" value="UniProtKB-KW"/>
</dbReference>
<dbReference type="RefSeq" id="WP_096429671.1">
    <property type="nucleotide sequence ID" value="NZ_AP018042.1"/>
</dbReference>
<dbReference type="Pfam" id="PF01420">
    <property type="entry name" value="Methylase_S"/>
    <property type="match status" value="2"/>
</dbReference>
<dbReference type="EMBL" id="AP018042">
    <property type="protein sequence ID" value="BAX80832.1"/>
    <property type="molecule type" value="Genomic_DNA"/>
</dbReference>
<dbReference type="CDD" id="cd17266">
    <property type="entry name" value="RMtype1_S_Sau1132ORF3780P-TRD2-CR2_like"/>
    <property type="match status" value="1"/>
</dbReference>
<proteinExistence type="inferred from homology"/>
<dbReference type="InterPro" id="IPR000055">
    <property type="entry name" value="Restrct_endonuc_typeI_TRD"/>
</dbReference>
<sequence length="428" mass="48578">MKKYENYKDSGIKWIGEIPEHWKVMKMKFVANLKSGSNITSEQINDNGKYPVYGGNGLRGYYHKYTNDGDSVLIGRQGALCGNIKFVSDKFWASEHAVVVYLFEKNHWVWFGKLLEVMNLNQYSQSAAQPGLSVNEIVNLSIPVPILEEQSQIANYLDHKCTQIDELISKKLSLIELLKEERTAVINQAVTKGIDPSVPMQNSGIEWIGETPAHWEVKKLKYILNTTKGFAFKAEMFKDEGIPIIKASDIKNKSVRENVTHYLDESNAHKFKSVKLFEGDILISTVGSTPDVINSAVGQIGRVPLELNGAFLNQNTVRLEISDFSKITGDYLFFLIQNDNYRRYLDLHAHGTANQASLKLVDILRFDAVIPTLDEQVEIVDFIRREENRIVTLGKKINKEITLMKEYKTTLISEVVTGKVDVRDEIIN</sequence>
<gene>
    <name evidence="5" type="ORF">ALGA_2510</name>
</gene>
<keyword evidence="2" id="KW-0680">Restriction system</keyword>
<keyword evidence="6" id="KW-1185">Reference proteome</keyword>
<evidence type="ECO:0000313" key="6">
    <source>
        <dbReference type="Proteomes" id="UP000218267"/>
    </source>
</evidence>